<dbReference type="GO" id="GO:0005829">
    <property type="term" value="C:cytosol"/>
    <property type="evidence" value="ECO:0007669"/>
    <property type="project" value="TreeGrafter"/>
</dbReference>
<dbReference type="eggNOG" id="COG2376">
    <property type="taxonomic scope" value="Bacteria"/>
</dbReference>
<organism evidence="2 3">
    <name type="scientific">Streptococcus sinensis</name>
    <dbReference type="NCBI Taxonomy" id="176090"/>
    <lineage>
        <taxon>Bacteria</taxon>
        <taxon>Bacillati</taxon>
        <taxon>Bacillota</taxon>
        <taxon>Bacilli</taxon>
        <taxon>Lactobacillales</taxon>
        <taxon>Streptococcaceae</taxon>
        <taxon>Streptococcus</taxon>
    </lineage>
</organism>
<evidence type="ECO:0000313" key="2">
    <source>
        <dbReference type="EMBL" id="KGM37148.1"/>
    </source>
</evidence>
<dbReference type="STRING" id="176090.SSIN_1086"/>
<protein>
    <submittedName>
        <fullName evidence="2">Phosphoenolpyruvate-dihydroxyacetone phosphotransferase, dihydroxyacetone binding subunit DhaK</fullName>
        <ecNumber evidence="2">2.7.1.121</ecNumber>
    </submittedName>
</protein>
<dbReference type="AlphaFoldDB" id="A0A0A0DH04"/>
<dbReference type="PATRIC" id="fig|176090.4.peg.1051"/>
<evidence type="ECO:0000259" key="1">
    <source>
        <dbReference type="PROSITE" id="PS51481"/>
    </source>
</evidence>
<keyword evidence="2" id="KW-0670">Pyruvate</keyword>
<gene>
    <name evidence="2" type="ORF">SSIN_1086</name>
</gene>
<dbReference type="FunFam" id="3.40.50.10440:FF:000001">
    <property type="entry name" value="Dihydroxyacetone kinase, DhaK subunit"/>
    <property type="match status" value="1"/>
</dbReference>
<accession>A0A0A0DH04</accession>
<dbReference type="GO" id="GO:0047324">
    <property type="term" value="F:phosphoenolpyruvate-glycerone phosphotransferase activity"/>
    <property type="evidence" value="ECO:0007669"/>
    <property type="project" value="UniProtKB-EC"/>
</dbReference>
<dbReference type="EMBL" id="JPEN01000065">
    <property type="protein sequence ID" value="KGM37148.1"/>
    <property type="molecule type" value="Genomic_DNA"/>
</dbReference>
<feature type="domain" description="DhaK" evidence="1">
    <location>
        <begin position="7"/>
        <end position="329"/>
    </location>
</feature>
<sequence>MKKIINDPTAVVDEMLEGLAYIHSDLVYRVKDFDIIARKSEKTGKVGLISGGGSGHEPSHAGFVGEGMLSAAICGAVFTSPTPDQVLQAIKEADEGAGVFMVIKNYSGDIMNFEMAQEMAEMERIEVASVVVDDDIAVEDSLYTQGRRGVAGTILVHKILGDAARAGKSLSEIKALADELVKHIHTVGLALSGATVPEVGKPGFVLADDEIEFGIGIHGEPGYRKEKMQSSKDLAKELVEKLSQSVELKSGKKIGILINGMGATPLMEQYVFAADVANLLAEAGVEVVYKKLGNYMTSIDMAGISLTFIELDQPDWLTALNSPVTTAAW</sequence>
<evidence type="ECO:0000313" key="3">
    <source>
        <dbReference type="Proteomes" id="UP000030019"/>
    </source>
</evidence>
<dbReference type="Proteomes" id="UP000030019">
    <property type="component" value="Unassembled WGS sequence"/>
</dbReference>
<dbReference type="Gene3D" id="3.40.50.10440">
    <property type="entry name" value="Dihydroxyacetone kinase, domain 1"/>
    <property type="match status" value="1"/>
</dbReference>
<reference evidence="2 3" key="1">
    <citation type="submission" date="2014-06" db="EMBL/GenBank/DDBJ databases">
        <authorList>
            <person name="Teng J.L."/>
            <person name="Huang Y."/>
            <person name="Tse H."/>
            <person name="Lau S.K."/>
            <person name="Woo P.C."/>
        </authorList>
    </citation>
    <scope>NUCLEOTIDE SEQUENCE [LARGE SCALE GENOMIC DNA]</scope>
    <source>
        <strain evidence="2 3">HKU4</strain>
    </source>
</reference>
<keyword evidence="3" id="KW-1185">Reference proteome</keyword>
<proteinExistence type="predicted"/>
<dbReference type="InterPro" id="IPR012736">
    <property type="entry name" value="DhaK_1"/>
</dbReference>
<dbReference type="PROSITE" id="PS51481">
    <property type="entry name" value="DHAK"/>
    <property type="match status" value="1"/>
</dbReference>
<dbReference type="PANTHER" id="PTHR28629">
    <property type="entry name" value="TRIOKINASE/FMN CYCLASE"/>
    <property type="match status" value="1"/>
</dbReference>
<name>A0A0A0DH04_9STRE</name>
<dbReference type="GO" id="GO:0019563">
    <property type="term" value="P:glycerol catabolic process"/>
    <property type="evidence" value="ECO:0007669"/>
    <property type="project" value="TreeGrafter"/>
</dbReference>
<dbReference type="RefSeq" id="WP_037616545.1">
    <property type="nucleotide sequence ID" value="NZ_JPEN01000065.1"/>
</dbReference>
<dbReference type="InterPro" id="IPR050861">
    <property type="entry name" value="Dihydroxyacetone_Kinase"/>
</dbReference>
<dbReference type="Pfam" id="PF02733">
    <property type="entry name" value="Dak1"/>
    <property type="match status" value="1"/>
</dbReference>
<dbReference type="InterPro" id="IPR004006">
    <property type="entry name" value="DhaK_dom"/>
</dbReference>
<comment type="caution">
    <text evidence="2">The sequence shown here is derived from an EMBL/GenBank/DDBJ whole genome shotgun (WGS) entry which is preliminary data.</text>
</comment>
<dbReference type="EC" id="2.7.1.121" evidence="2"/>
<dbReference type="SUPFAM" id="SSF82549">
    <property type="entry name" value="DAK1/DegV-like"/>
    <property type="match status" value="1"/>
</dbReference>
<dbReference type="GO" id="GO:0004371">
    <property type="term" value="F:glycerone kinase activity"/>
    <property type="evidence" value="ECO:0007669"/>
    <property type="project" value="InterPro"/>
</dbReference>
<dbReference type="NCBIfam" id="TIGR02363">
    <property type="entry name" value="dhaK1"/>
    <property type="match status" value="1"/>
</dbReference>
<dbReference type="PANTHER" id="PTHR28629:SF4">
    <property type="entry name" value="TRIOKINASE_FMN CYCLASE"/>
    <property type="match status" value="1"/>
</dbReference>
<keyword evidence="2" id="KW-0808">Transferase</keyword>
<dbReference type="Gene3D" id="3.30.1180.20">
    <property type="entry name" value="Dihydroxyacetone kinase, domain 2"/>
    <property type="match status" value="1"/>
</dbReference>